<reference evidence="2 3" key="1">
    <citation type="submission" date="2015-01" db="EMBL/GenBank/DDBJ databases">
        <title>Genome Assembly of Bacillus badius MTCC 1458.</title>
        <authorList>
            <person name="Verma A."/>
            <person name="Khatri I."/>
            <person name="Mual P."/>
            <person name="Subramanian S."/>
            <person name="Krishnamurthi S."/>
        </authorList>
    </citation>
    <scope>NUCLEOTIDE SEQUENCE [LARGE SCALE GENOMIC DNA]</scope>
    <source>
        <strain evidence="2 3">MTCC 1458</strain>
    </source>
</reference>
<dbReference type="EMBL" id="JXLP01000022">
    <property type="protein sequence ID" value="KIL75792.1"/>
    <property type="molecule type" value="Genomic_DNA"/>
</dbReference>
<keyword evidence="1" id="KW-0472">Membrane</keyword>
<protein>
    <submittedName>
        <fullName evidence="2">Uncharacterized protein</fullName>
    </submittedName>
</protein>
<evidence type="ECO:0000313" key="3">
    <source>
        <dbReference type="Proteomes" id="UP000031982"/>
    </source>
</evidence>
<sequence>MAALLLSRLSMSLTMAVIAFMTAMLFLNSSASRMANISSAVIVFYDRFIYFSFSYWVKVFVSNHMSVDVNNFSWMNMFDCLIVSCSVNNCFGWAYYDILVMMVSAMTSSIAVKKHKIHLPFCLLYFMQHKRTCLRQINQFIKLFFWPLIHLIHRRKKIDSKHPFPTKGDCHFARGVSAAVTNTVISQSKTGET</sequence>
<name>A0ABR5APM9_BACBA</name>
<proteinExistence type="predicted"/>
<evidence type="ECO:0000313" key="2">
    <source>
        <dbReference type="EMBL" id="KIL75792.1"/>
    </source>
</evidence>
<comment type="caution">
    <text evidence="2">The sequence shown here is derived from an EMBL/GenBank/DDBJ whole genome shotgun (WGS) entry which is preliminary data.</text>
</comment>
<accession>A0ABR5APM9</accession>
<keyword evidence="3" id="KW-1185">Reference proteome</keyword>
<organism evidence="2 3">
    <name type="scientific">Bacillus badius</name>
    <dbReference type="NCBI Taxonomy" id="1455"/>
    <lineage>
        <taxon>Bacteria</taxon>
        <taxon>Bacillati</taxon>
        <taxon>Bacillota</taxon>
        <taxon>Bacilli</taxon>
        <taxon>Bacillales</taxon>
        <taxon>Bacillaceae</taxon>
        <taxon>Pseudobacillus</taxon>
    </lineage>
</organism>
<evidence type="ECO:0000256" key="1">
    <source>
        <dbReference type="SAM" id="Phobius"/>
    </source>
</evidence>
<dbReference type="Proteomes" id="UP000031982">
    <property type="component" value="Unassembled WGS sequence"/>
</dbReference>
<feature type="transmembrane region" description="Helical" evidence="1">
    <location>
        <begin position="93"/>
        <end position="112"/>
    </location>
</feature>
<gene>
    <name evidence="2" type="ORF">SD77_2741</name>
</gene>
<feature type="transmembrane region" description="Helical" evidence="1">
    <location>
        <begin position="6"/>
        <end position="27"/>
    </location>
</feature>
<keyword evidence="1" id="KW-0812">Transmembrane</keyword>
<keyword evidence="1" id="KW-1133">Transmembrane helix</keyword>